<reference evidence="1" key="1">
    <citation type="submission" date="2022-08" db="EMBL/GenBank/DDBJ databases">
        <title>Genome sequencing of akame (Lates japonicus).</title>
        <authorList>
            <person name="Hashiguchi Y."/>
            <person name="Takahashi H."/>
        </authorList>
    </citation>
    <scope>NUCLEOTIDE SEQUENCE</scope>
    <source>
        <strain evidence="1">Kochi</strain>
    </source>
</reference>
<evidence type="ECO:0000313" key="1">
    <source>
        <dbReference type="EMBL" id="GLD53291.1"/>
    </source>
</evidence>
<evidence type="ECO:0000313" key="2">
    <source>
        <dbReference type="Proteomes" id="UP001279410"/>
    </source>
</evidence>
<comment type="caution">
    <text evidence="1">The sequence shown here is derived from an EMBL/GenBank/DDBJ whole genome shotgun (WGS) entry which is preliminary data.</text>
</comment>
<gene>
    <name evidence="1" type="ORF">AKAME5_000606500</name>
</gene>
<dbReference type="EMBL" id="BRZM01000016">
    <property type="protein sequence ID" value="GLD53291.1"/>
    <property type="molecule type" value="Genomic_DNA"/>
</dbReference>
<organism evidence="1 2">
    <name type="scientific">Lates japonicus</name>
    <name type="common">Japanese lates</name>
    <dbReference type="NCBI Taxonomy" id="270547"/>
    <lineage>
        <taxon>Eukaryota</taxon>
        <taxon>Metazoa</taxon>
        <taxon>Chordata</taxon>
        <taxon>Craniata</taxon>
        <taxon>Vertebrata</taxon>
        <taxon>Euteleostomi</taxon>
        <taxon>Actinopterygii</taxon>
        <taxon>Neopterygii</taxon>
        <taxon>Teleostei</taxon>
        <taxon>Neoteleostei</taxon>
        <taxon>Acanthomorphata</taxon>
        <taxon>Carangaria</taxon>
        <taxon>Carangaria incertae sedis</taxon>
        <taxon>Centropomidae</taxon>
        <taxon>Lates</taxon>
    </lineage>
</organism>
<protein>
    <submittedName>
        <fullName evidence="1">Metaxin-1</fullName>
    </submittedName>
</protein>
<keyword evidence="2" id="KW-1185">Reference proteome</keyword>
<accession>A0AAD3MGD9</accession>
<proteinExistence type="predicted"/>
<dbReference type="AlphaFoldDB" id="A0AAD3MGD9"/>
<name>A0AAD3MGD9_LATJO</name>
<sequence length="78" mass="8569">MAAPDELFCWEGDWGLPSVSTDCLVVLVSVRSRRIRTGSPDVCQSHSHTEARVYPPVTAQRAAAGNGEFNRQTPRGNR</sequence>
<dbReference type="Proteomes" id="UP001279410">
    <property type="component" value="Unassembled WGS sequence"/>
</dbReference>